<name>A0A645FLL1_9ZZZZ</name>
<organism evidence="3">
    <name type="scientific">bioreactor metagenome</name>
    <dbReference type="NCBI Taxonomy" id="1076179"/>
    <lineage>
        <taxon>unclassified sequences</taxon>
        <taxon>metagenomes</taxon>
        <taxon>ecological metagenomes</taxon>
    </lineage>
</organism>
<comment type="caution">
    <text evidence="3">The sequence shown here is derived from an EMBL/GenBank/DDBJ whole genome shotgun (WGS) entry which is preliminary data.</text>
</comment>
<feature type="transmembrane region" description="Helical" evidence="2">
    <location>
        <begin position="256"/>
        <end position="275"/>
    </location>
</feature>
<reference evidence="3" key="1">
    <citation type="submission" date="2019-08" db="EMBL/GenBank/DDBJ databases">
        <authorList>
            <person name="Kucharzyk K."/>
            <person name="Murdoch R.W."/>
            <person name="Higgins S."/>
            <person name="Loffler F."/>
        </authorList>
    </citation>
    <scope>NUCLEOTIDE SEQUENCE</scope>
</reference>
<proteinExistence type="predicted"/>
<feature type="region of interest" description="Disordered" evidence="1">
    <location>
        <begin position="1"/>
        <end position="30"/>
    </location>
</feature>
<keyword evidence="2" id="KW-1133">Transmembrane helix</keyword>
<sequence length="277" mass="31583">MLPVANQLRNHPGRLGRRADHPRRAMQERRHRVEEVRDVGSARRNCGLRLLIVRVRVRNRNRADFAHVLNIGNRTRQFRRDIGNLDQTIGGLVEPQEHLYIRVLQIGSVLRALLLLGEKGAFHMNPAQHGAARGRFFCKARACLIGCFELLFRQRHGSGRKGRNAVFRQIPREGFEAFIIPVRKILAGVAVVMHVDKPRHDIGAGQIDSLAFLNGKHARKASVFHRETAFVKAEIGPKHHCVLIHHRLSLRRWSNIQIVLVSIQCVVITTTLLCFRS</sequence>
<feature type="compositionally biased region" description="Basic and acidic residues" evidence="1">
    <location>
        <begin position="17"/>
        <end position="30"/>
    </location>
</feature>
<keyword evidence="2" id="KW-0812">Transmembrane</keyword>
<dbReference type="AlphaFoldDB" id="A0A645FLL1"/>
<keyword evidence="2" id="KW-0472">Membrane</keyword>
<evidence type="ECO:0000256" key="2">
    <source>
        <dbReference type="SAM" id="Phobius"/>
    </source>
</evidence>
<evidence type="ECO:0000313" key="3">
    <source>
        <dbReference type="EMBL" id="MPN15291.1"/>
    </source>
</evidence>
<dbReference type="EMBL" id="VSSQ01062016">
    <property type="protein sequence ID" value="MPN15291.1"/>
    <property type="molecule type" value="Genomic_DNA"/>
</dbReference>
<gene>
    <name evidence="3" type="ORF">SDC9_162621</name>
</gene>
<accession>A0A645FLL1</accession>
<protein>
    <submittedName>
        <fullName evidence="3">Uncharacterized protein</fullName>
    </submittedName>
</protein>
<evidence type="ECO:0000256" key="1">
    <source>
        <dbReference type="SAM" id="MobiDB-lite"/>
    </source>
</evidence>